<evidence type="ECO:0000256" key="1">
    <source>
        <dbReference type="ARBA" id="ARBA00022460"/>
    </source>
</evidence>
<sequence length="124" mass="13207">MIRNNLQIATVCATLLALLLLQDRTVSGSSVPYGAVIPILKDDRTSNGKGAYTFAYKTGNGIDREESGSQSYGQASRGKWSYTSPEGTPVVIIFEAGPGGFVPQGDVLPVAPALPYERSDTFLH</sequence>
<dbReference type="InterPro" id="IPR031311">
    <property type="entry name" value="CHIT_BIND_RR_consensus"/>
</dbReference>
<evidence type="ECO:0000256" key="4">
    <source>
        <dbReference type="SAM" id="SignalP"/>
    </source>
</evidence>
<name>A0AAV2RJJ2_MEGNR</name>
<dbReference type="PROSITE" id="PS00233">
    <property type="entry name" value="CHIT_BIND_RR_1"/>
    <property type="match status" value="1"/>
</dbReference>
<organism evidence="5 6">
    <name type="scientific">Meganyctiphanes norvegica</name>
    <name type="common">Northern krill</name>
    <name type="synonym">Thysanopoda norvegica</name>
    <dbReference type="NCBI Taxonomy" id="48144"/>
    <lineage>
        <taxon>Eukaryota</taxon>
        <taxon>Metazoa</taxon>
        <taxon>Ecdysozoa</taxon>
        <taxon>Arthropoda</taxon>
        <taxon>Crustacea</taxon>
        <taxon>Multicrustacea</taxon>
        <taxon>Malacostraca</taxon>
        <taxon>Eumalacostraca</taxon>
        <taxon>Eucarida</taxon>
        <taxon>Euphausiacea</taxon>
        <taxon>Euphausiidae</taxon>
        <taxon>Meganyctiphanes</taxon>
    </lineage>
</organism>
<feature type="signal peptide" evidence="4">
    <location>
        <begin position="1"/>
        <end position="28"/>
    </location>
</feature>
<dbReference type="GO" id="GO:0008010">
    <property type="term" value="F:structural constituent of chitin-based larval cuticle"/>
    <property type="evidence" value="ECO:0007669"/>
    <property type="project" value="TreeGrafter"/>
</dbReference>
<reference evidence="5 6" key="1">
    <citation type="submission" date="2024-05" db="EMBL/GenBank/DDBJ databases">
        <authorList>
            <person name="Wallberg A."/>
        </authorList>
    </citation>
    <scope>NUCLEOTIDE SEQUENCE [LARGE SCALE GENOMIC DNA]</scope>
</reference>
<gene>
    <name evidence="5" type="ORF">MNOR_LOCUS25126</name>
</gene>
<keyword evidence="6" id="KW-1185">Reference proteome</keyword>
<dbReference type="EMBL" id="CAXKWB010023625">
    <property type="protein sequence ID" value="CAL4125425.1"/>
    <property type="molecule type" value="Genomic_DNA"/>
</dbReference>
<keyword evidence="4" id="KW-0732">Signal</keyword>
<dbReference type="AlphaFoldDB" id="A0AAV2RJJ2"/>
<proteinExistence type="predicted"/>
<evidence type="ECO:0000256" key="2">
    <source>
        <dbReference type="PROSITE-ProRule" id="PRU00497"/>
    </source>
</evidence>
<evidence type="ECO:0000256" key="3">
    <source>
        <dbReference type="SAM" id="MobiDB-lite"/>
    </source>
</evidence>
<evidence type="ECO:0000313" key="6">
    <source>
        <dbReference type="Proteomes" id="UP001497623"/>
    </source>
</evidence>
<dbReference type="PANTHER" id="PTHR10380:SF173">
    <property type="entry name" value="CUTICULAR PROTEIN 47EF, ISOFORM C-RELATED"/>
    <property type="match status" value="1"/>
</dbReference>
<comment type="caution">
    <text evidence="5">The sequence shown here is derived from an EMBL/GenBank/DDBJ whole genome shotgun (WGS) entry which is preliminary data.</text>
</comment>
<dbReference type="InterPro" id="IPR000618">
    <property type="entry name" value="Insect_cuticle"/>
</dbReference>
<keyword evidence="1 2" id="KW-0193">Cuticle</keyword>
<dbReference type="Pfam" id="PF00379">
    <property type="entry name" value="Chitin_bind_4"/>
    <property type="match status" value="1"/>
</dbReference>
<dbReference type="PANTHER" id="PTHR10380">
    <property type="entry name" value="CUTICLE PROTEIN"/>
    <property type="match status" value="1"/>
</dbReference>
<accession>A0AAV2RJJ2</accession>
<protein>
    <submittedName>
        <fullName evidence="5">Uncharacterized protein</fullName>
    </submittedName>
</protein>
<feature type="chain" id="PRO_5043528185" evidence="4">
    <location>
        <begin position="29"/>
        <end position="124"/>
    </location>
</feature>
<evidence type="ECO:0000313" key="5">
    <source>
        <dbReference type="EMBL" id="CAL4125425.1"/>
    </source>
</evidence>
<feature type="region of interest" description="Disordered" evidence="3">
    <location>
        <begin position="60"/>
        <end position="82"/>
    </location>
</feature>
<dbReference type="InterPro" id="IPR050468">
    <property type="entry name" value="Cuticle_Struct_Prot"/>
</dbReference>
<dbReference type="Proteomes" id="UP001497623">
    <property type="component" value="Unassembled WGS sequence"/>
</dbReference>
<dbReference type="GO" id="GO:0062129">
    <property type="term" value="C:chitin-based extracellular matrix"/>
    <property type="evidence" value="ECO:0007669"/>
    <property type="project" value="TreeGrafter"/>
</dbReference>
<dbReference type="PROSITE" id="PS51155">
    <property type="entry name" value="CHIT_BIND_RR_2"/>
    <property type="match status" value="1"/>
</dbReference>